<dbReference type="OrthoDB" id="9781411at2"/>
<dbReference type="Pfam" id="PF00999">
    <property type="entry name" value="Na_H_Exchanger"/>
    <property type="match status" value="1"/>
</dbReference>
<dbReference type="PANTHER" id="PTHR42751:SF3">
    <property type="entry name" value="SODIUM_GLUTAMATE SYMPORTER"/>
    <property type="match status" value="1"/>
</dbReference>
<feature type="transmembrane region" description="Helical" evidence="9">
    <location>
        <begin position="289"/>
        <end position="313"/>
    </location>
</feature>
<dbReference type="PATRIC" id="fig|1543721.4.peg.281"/>
<feature type="transmembrane region" description="Helical" evidence="9">
    <location>
        <begin position="265"/>
        <end position="283"/>
    </location>
</feature>
<dbReference type="GO" id="GO:0015297">
    <property type="term" value="F:antiporter activity"/>
    <property type="evidence" value="ECO:0007669"/>
    <property type="project" value="UniProtKB-KW"/>
</dbReference>
<evidence type="ECO:0000256" key="6">
    <source>
        <dbReference type="ARBA" id="ARBA00022989"/>
    </source>
</evidence>
<feature type="transmembrane region" description="Helical" evidence="9">
    <location>
        <begin position="87"/>
        <end position="110"/>
    </location>
</feature>
<feature type="transmembrane region" description="Helical" evidence="9">
    <location>
        <begin position="148"/>
        <end position="168"/>
    </location>
</feature>
<evidence type="ECO:0000256" key="7">
    <source>
        <dbReference type="ARBA" id="ARBA00023065"/>
    </source>
</evidence>
<proteinExistence type="inferred from homology"/>
<dbReference type="GO" id="GO:0016020">
    <property type="term" value="C:membrane"/>
    <property type="evidence" value="ECO:0007669"/>
    <property type="project" value="UniProtKB-SubCell"/>
</dbReference>
<comment type="subcellular location">
    <subcellularLocation>
        <location evidence="1">Membrane</location>
        <topology evidence="1">Multi-pass membrane protein</topology>
    </subcellularLocation>
</comment>
<evidence type="ECO:0000259" key="10">
    <source>
        <dbReference type="Pfam" id="PF00999"/>
    </source>
</evidence>
<feature type="transmembrane region" description="Helical" evidence="9">
    <location>
        <begin position="240"/>
        <end position="258"/>
    </location>
</feature>
<accession>A0A0F7JV49</accession>
<name>A0A0F7JV49_9GAMM</name>
<evidence type="ECO:0000256" key="2">
    <source>
        <dbReference type="ARBA" id="ARBA00005551"/>
    </source>
</evidence>
<feature type="transmembrane region" description="Helical" evidence="9">
    <location>
        <begin position="356"/>
        <end position="374"/>
    </location>
</feature>
<dbReference type="InterPro" id="IPR038770">
    <property type="entry name" value="Na+/solute_symporter_sf"/>
</dbReference>
<dbReference type="Proteomes" id="UP000034410">
    <property type="component" value="Chromosome"/>
</dbReference>
<feature type="transmembrane region" description="Helical" evidence="9">
    <location>
        <begin position="180"/>
        <end position="203"/>
    </location>
</feature>
<feature type="transmembrane region" description="Helical" evidence="9">
    <location>
        <begin position="6"/>
        <end position="25"/>
    </location>
</feature>
<keyword evidence="7" id="KW-0406">Ion transport</keyword>
<feature type="transmembrane region" description="Helical" evidence="9">
    <location>
        <begin position="215"/>
        <end position="234"/>
    </location>
</feature>
<gene>
    <name evidence="11" type="ORF">AAY24_01325</name>
</gene>
<evidence type="ECO:0000313" key="11">
    <source>
        <dbReference type="EMBL" id="AKH19204.1"/>
    </source>
</evidence>
<organism evidence="11 12">
    <name type="scientific">Sedimenticola thiotaurini</name>
    <dbReference type="NCBI Taxonomy" id="1543721"/>
    <lineage>
        <taxon>Bacteria</taxon>
        <taxon>Pseudomonadati</taxon>
        <taxon>Pseudomonadota</taxon>
        <taxon>Gammaproteobacteria</taxon>
        <taxon>Chromatiales</taxon>
        <taxon>Sedimenticolaceae</taxon>
        <taxon>Sedimenticola</taxon>
    </lineage>
</organism>
<reference evidence="11 12" key="1">
    <citation type="journal article" date="2015" name="Genome Announc.">
        <title>Complete Genome Sequence of Sedimenticola thiotaurini Strain SIP-G1, a Polyphosphate- and Polyhydroxyalkanoate-Accumulating Sulfur-Oxidizing Gammaproteobacterium Isolated from Salt Marsh Sediments.</title>
        <authorList>
            <person name="Flood B.E."/>
            <person name="Jones D.S."/>
            <person name="Bailey J.V."/>
        </authorList>
    </citation>
    <scope>NUCLEOTIDE SEQUENCE [LARGE SCALE GENOMIC DNA]</scope>
    <source>
        <strain evidence="11 12">SIP-G1</strain>
    </source>
</reference>
<feature type="transmembrane region" description="Helical" evidence="9">
    <location>
        <begin position="32"/>
        <end position="50"/>
    </location>
</feature>
<feature type="transmembrane region" description="Helical" evidence="9">
    <location>
        <begin position="116"/>
        <end position="136"/>
    </location>
</feature>
<evidence type="ECO:0000256" key="1">
    <source>
        <dbReference type="ARBA" id="ARBA00004141"/>
    </source>
</evidence>
<evidence type="ECO:0000256" key="9">
    <source>
        <dbReference type="SAM" id="Phobius"/>
    </source>
</evidence>
<dbReference type="AlphaFoldDB" id="A0A0F7JV49"/>
<dbReference type="EMBL" id="CP011412">
    <property type="protein sequence ID" value="AKH19204.1"/>
    <property type="molecule type" value="Genomic_DNA"/>
</dbReference>
<keyword evidence="8 9" id="KW-0472">Membrane</keyword>
<evidence type="ECO:0000313" key="12">
    <source>
        <dbReference type="Proteomes" id="UP000034410"/>
    </source>
</evidence>
<evidence type="ECO:0000256" key="5">
    <source>
        <dbReference type="ARBA" id="ARBA00022692"/>
    </source>
</evidence>
<protein>
    <submittedName>
        <fullName evidence="11">Sodium:hydrogen antiporter</fullName>
    </submittedName>
</protein>
<dbReference type="GO" id="GO:1902600">
    <property type="term" value="P:proton transmembrane transport"/>
    <property type="evidence" value="ECO:0007669"/>
    <property type="project" value="InterPro"/>
</dbReference>
<keyword evidence="3" id="KW-0813">Transport</keyword>
<dbReference type="InterPro" id="IPR006153">
    <property type="entry name" value="Cation/H_exchanger_TM"/>
</dbReference>
<keyword evidence="4" id="KW-0050">Antiport</keyword>
<comment type="similarity">
    <text evidence="2">Belongs to the monovalent cation:proton antiporter 2 (CPA2) transporter (TC 2.A.37) family.</text>
</comment>
<keyword evidence="6 9" id="KW-1133">Transmembrane helix</keyword>
<feature type="transmembrane region" description="Helical" evidence="9">
    <location>
        <begin position="325"/>
        <end position="344"/>
    </location>
</feature>
<feature type="transmembrane region" description="Helical" evidence="9">
    <location>
        <begin position="56"/>
        <end position="75"/>
    </location>
</feature>
<dbReference type="PANTHER" id="PTHR42751">
    <property type="entry name" value="SODIUM/HYDROGEN EXCHANGER FAMILY/TRKA DOMAIN PROTEIN"/>
    <property type="match status" value="1"/>
</dbReference>
<sequence length="389" mass="42352">MTEHPILFTIFLIFSGAAVFATLALYARQALLISYILLGVLLGPSAAGLVDDSELVRDMSSIGIMFLLFLMGLELNPRELLLLLKKTTTVTLVSSALFALGGGLVAWLFGFTLQESLIVGAAMMFSSTIIGLKLLPTTVLHHQHTGELVISILLFQDLIAILLLLVMKGGSGDESPLLEVLKLALALPLLIGVSALFVKFVFFPLMKKFDTIKEYIFLITIGWCLGLAQAATALGLSHEIGAFIAGISLATSPVSFFISENLKPLRDFFLVLFFFSLGAGFDLHMLDDVLLPALLIAALMLLLKPVIFARLLRSVGEEKSRATEVGARLGQLSEFSLLLAVLAWESELIGLKASYLIQLATLLTFLVSTYRVLFRYPTPMALSAKLRRD</sequence>
<keyword evidence="5 9" id="KW-0812">Transmembrane</keyword>
<keyword evidence="12" id="KW-1185">Reference proteome</keyword>
<evidence type="ECO:0000256" key="4">
    <source>
        <dbReference type="ARBA" id="ARBA00022449"/>
    </source>
</evidence>
<feature type="domain" description="Cation/H+ exchanger transmembrane" evidence="10">
    <location>
        <begin position="21"/>
        <end position="368"/>
    </location>
</feature>
<evidence type="ECO:0000256" key="3">
    <source>
        <dbReference type="ARBA" id="ARBA00022448"/>
    </source>
</evidence>
<dbReference type="Gene3D" id="1.20.1530.20">
    <property type="match status" value="1"/>
</dbReference>
<dbReference type="RefSeq" id="WP_046858143.1">
    <property type="nucleotide sequence ID" value="NZ_CP011412.1"/>
</dbReference>
<dbReference type="KEGG" id="seds:AAY24_01325"/>
<evidence type="ECO:0000256" key="8">
    <source>
        <dbReference type="ARBA" id="ARBA00023136"/>
    </source>
</evidence>